<sequence length="284" mass="32287">MSDYLSYERRLLRVTNYVHEHLDEELDLNKLAEIACMSPYHWHRVYQGVFGESVVATVKRLRLQRAATLLARTTTPIEEIGALSGYPNLQSFTRIFSAVYGIPPARFRKEGRYSPSLSFQPTRSDLMFPVEIRNATELSLICVPHTGSYMGISKAFDTLNACITSRQLYTPTTRWIGIFMDDPAAVEETRLRSFACITAPEVPTEQSVESPLIRKQLAGGTYAVLRYKGPYSEMQPVYQWFCGIWFPASGYEIADAPPYEDYLNNPRETPPSELLTDIYIAIKA</sequence>
<keyword evidence="6" id="KW-1185">Reference proteome</keyword>
<dbReference type="SUPFAM" id="SSF55136">
    <property type="entry name" value="Probable bacterial effector-binding domain"/>
    <property type="match status" value="1"/>
</dbReference>
<proteinExistence type="predicted"/>
<dbReference type="PROSITE" id="PS01124">
    <property type="entry name" value="HTH_ARAC_FAMILY_2"/>
    <property type="match status" value="1"/>
</dbReference>
<name>A0A923HF11_9BURK</name>
<evidence type="ECO:0000256" key="3">
    <source>
        <dbReference type="ARBA" id="ARBA00023163"/>
    </source>
</evidence>
<dbReference type="InterPro" id="IPR029442">
    <property type="entry name" value="GyrI-like"/>
</dbReference>
<comment type="caution">
    <text evidence="5">The sequence shown here is derived from an EMBL/GenBank/DDBJ whole genome shotgun (WGS) entry which is preliminary data.</text>
</comment>
<evidence type="ECO:0000313" key="6">
    <source>
        <dbReference type="Proteomes" id="UP000634011"/>
    </source>
</evidence>
<dbReference type="Pfam" id="PF06445">
    <property type="entry name" value="GyrI-like"/>
    <property type="match status" value="1"/>
</dbReference>
<dbReference type="EMBL" id="JACOFV010000010">
    <property type="protein sequence ID" value="MBC3862831.1"/>
    <property type="molecule type" value="Genomic_DNA"/>
</dbReference>
<dbReference type="InterPro" id="IPR011256">
    <property type="entry name" value="Reg_factor_effector_dom_sf"/>
</dbReference>
<dbReference type="SUPFAM" id="SSF46689">
    <property type="entry name" value="Homeodomain-like"/>
    <property type="match status" value="2"/>
</dbReference>
<dbReference type="SMART" id="SM00871">
    <property type="entry name" value="AraC_E_bind"/>
    <property type="match status" value="1"/>
</dbReference>
<dbReference type="PROSITE" id="PS00041">
    <property type="entry name" value="HTH_ARAC_FAMILY_1"/>
    <property type="match status" value="1"/>
</dbReference>
<dbReference type="RefSeq" id="WP_186912776.1">
    <property type="nucleotide sequence ID" value="NZ_JACOFV010000010.1"/>
</dbReference>
<evidence type="ECO:0000256" key="2">
    <source>
        <dbReference type="ARBA" id="ARBA00023125"/>
    </source>
</evidence>
<dbReference type="GO" id="GO:0043565">
    <property type="term" value="F:sequence-specific DNA binding"/>
    <property type="evidence" value="ECO:0007669"/>
    <property type="project" value="InterPro"/>
</dbReference>
<dbReference type="InterPro" id="IPR018060">
    <property type="entry name" value="HTH_AraC"/>
</dbReference>
<reference evidence="5" key="1">
    <citation type="submission" date="2020-08" db="EMBL/GenBank/DDBJ databases">
        <title>Novel species isolated from subtropical streams in China.</title>
        <authorList>
            <person name="Lu H."/>
        </authorList>
    </citation>
    <scope>NUCLEOTIDE SEQUENCE</scope>
    <source>
        <strain evidence="5">KACC 12607</strain>
    </source>
</reference>
<dbReference type="AlphaFoldDB" id="A0A923HF11"/>
<dbReference type="PANTHER" id="PTHR40055:SF1">
    <property type="entry name" value="TRANSCRIPTIONAL REGULATOR YGIV-RELATED"/>
    <property type="match status" value="1"/>
</dbReference>
<dbReference type="Proteomes" id="UP000634011">
    <property type="component" value="Unassembled WGS sequence"/>
</dbReference>
<dbReference type="InterPro" id="IPR009057">
    <property type="entry name" value="Homeodomain-like_sf"/>
</dbReference>
<evidence type="ECO:0000256" key="1">
    <source>
        <dbReference type="ARBA" id="ARBA00023015"/>
    </source>
</evidence>
<evidence type="ECO:0000313" key="5">
    <source>
        <dbReference type="EMBL" id="MBC3862831.1"/>
    </source>
</evidence>
<organism evidence="5 6">
    <name type="scientific">Undibacterium jejuense</name>
    <dbReference type="NCBI Taxonomy" id="1344949"/>
    <lineage>
        <taxon>Bacteria</taxon>
        <taxon>Pseudomonadati</taxon>
        <taxon>Pseudomonadota</taxon>
        <taxon>Betaproteobacteria</taxon>
        <taxon>Burkholderiales</taxon>
        <taxon>Oxalobacteraceae</taxon>
        <taxon>Undibacterium</taxon>
    </lineage>
</organism>
<keyword evidence="1" id="KW-0805">Transcription regulation</keyword>
<dbReference type="Gene3D" id="1.10.10.60">
    <property type="entry name" value="Homeodomain-like"/>
    <property type="match status" value="2"/>
</dbReference>
<accession>A0A923HF11</accession>
<dbReference type="InterPro" id="IPR018062">
    <property type="entry name" value="HTH_AraC-typ_CS"/>
</dbReference>
<dbReference type="InterPro" id="IPR010499">
    <property type="entry name" value="AraC_E-bd"/>
</dbReference>
<dbReference type="Pfam" id="PF12833">
    <property type="entry name" value="HTH_18"/>
    <property type="match status" value="1"/>
</dbReference>
<dbReference type="PANTHER" id="PTHR40055">
    <property type="entry name" value="TRANSCRIPTIONAL REGULATOR YGIV-RELATED"/>
    <property type="match status" value="1"/>
</dbReference>
<keyword evidence="3" id="KW-0804">Transcription</keyword>
<protein>
    <submittedName>
        <fullName evidence="5">AraC family transcriptional regulator</fullName>
    </submittedName>
</protein>
<keyword evidence="2" id="KW-0238">DNA-binding</keyword>
<dbReference type="InterPro" id="IPR050908">
    <property type="entry name" value="SmbC-like"/>
</dbReference>
<dbReference type="Gene3D" id="3.20.80.10">
    <property type="entry name" value="Regulatory factor, effector binding domain"/>
    <property type="match status" value="1"/>
</dbReference>
<gene>
    <name evidence="5" type="ORF">H8K32_12015</name>
</gene>
<dbReference type="SMART" id="SM00342">
    <property type="entry name" value="HTH_ARAC"/>
    <property type="match status" value="1"/>
</dbReference>
<dbReference type="GO" id="GO:0003700">
    <property type="term" value="F:DNA-binding transcription factor activity"/>
    <property type="evidence" value="ECO:0007669"/>
    <property type="project" value="InterPro"/>
</dbReference>
<feature type="domain" description="HTH araC/xylS-type" evidence="4">
    <location>
        <begin position="12"/>
        <end position="110"/>
    </location>
</feature>
<evidence type="ECO:0000259" key="4">
    <source>
        <dbReference type="PROSITE" id="PS01124"/>
    </source>
</evidence>